<dbReference type="InterPro" id="IPR044822">
    <property type="entry name" value="Myb_DNA-bind_4"/>
</dbReference>
<gene>
    <name evidence="3" type="ORF">VFH_U071440</name>
</gene>
<proteinExistence type="predicted"/>
<dbReference type="InterPro" id="IPR036866">
    <property type="entry name" value="RibonucZ/Hydroxyglut_hydro"/>
</dbReference>
<dbReference type="PANTHER" id="PTHR43694">
    <property type="entry name" value="RIBONUCLEASE J"/>
    <property type="match status" value="1"/>
</dbReference>
<dbReference type="CDD" id="cd12203">
    <property type="entry name" value="GT1"/>
    <property type="match status" value="1"/>
</dbReference>
<organism evidence="3 4">
    <name type="scientific">Vicia faba</name>
    <name type="common">Broad bean</name>
    <name type="synonym">Faba vulgaris</name>
    <dbReference type="NCBI Taxonomy" id="3906"/>
    <lineage>
        <taxon>Eukaryota</taxon>
        <taxon>Viridiplantae</taxon>
        <taxon>Streptophyta</taxon>
        <taxon>Embryophyta</taxon>
        <taxon>Tracheophyta</taxon>
        <taxon>Spermatophyta</taxon>
        <taxon>Magnoliopsida</taxon>
        <taxon>eudicotyledons</taxon>
        <taxon>Gunneridae</taxon>
        <taxon>Pentapetalae</taxon>
        <taxon>rosids</taxon>
        <taxon>fabids</taxon>
        <taxon>Fabales</taxon>
        <taxon>Fabaceae</taxon>
        <taxon>Papilionoideae</taxon>
        <taxon>50 kb inversion clade</taxon>
        <taxon>NPAAA clade</taxon>
        <taxon>Hologalegina</taxon>
        <taxon>IRL clade</taxon>
        <taxon>Fabeae</taxon>
        <taxon>Vicia</taxon>
    </lineage>
</organism>
<dbReference type="InterPro" id="IPR001005">
    <property type="entry name" value="SANT/Myb"/>
</dbReference>
<dbReference type="Pfam" id="PF13837">
    <property type="entry name" value="Myb_DNA-bind_4"/>
    <property type="match status" value="1"/>
</dbReference>
<dbReference type="AlphaFoldDB" id="A0AAV0YF05"/>
<dbReference type="Gene3D" id="3.60.15.10">
    <property type="entry name" value="Ribonuclease Z/Hydroxyacylglutathione hydrolase-like"/>
    <property type="match status" value="1"/>
</dbReference>
<dbReference type="PANTHER" id="PTHR43694:SF1">
    <property type="entry name" value="RIBONUCLEASE J"/>
    <property type="match status" value="1"/>
</dbReference>
<feature type="compositionally biased region" description="Polar residues" evidence="1">
    <location>
        <begin position="377"/>
        <end position="390"/>
    </location>
</feature>
<accession>A0AAV0YF05</accession>
<feature type="region of interest" description="Disordered" evidence="1">
    <location>
        <begin position="287"/>
        <end position="328"/>
    </location>
</feature>
<name>A0AAV0YF05_VICFA</name>
<sequence>MILTDNESQHVVLIEDEALGERDGTEENIISKGISAGPMVRLYRTGSRVVFGSATPNTALCMNDQEEVLRIVKPQHFLPVHGEYLFLKEHESLGKSTGIRHTAVIKNGEMLGVSHLRNRRVLSNGFISLGKENLQLKYSDGDKAFGTSSELFIDERLRIALDGIIVISMEIFRLKNLESLAENTLKGKIRITTRCLWLDNGKLLDALYKAAHAALSSCPVKSPLPHMERTVSEVLRKMVRKYSGKRPEVIAIAIENPGAVFADEINTKLSGKSHVGPGISTSIKVVDERRKKNQSTTTQIRDDNIDIKGLLPEKDTTTSGAEGDLPDSADSDEFWKSFIASSVEKSIKANNGYVSRKEYKSNLKQDDSEDTGEANSEEMSNAEPESSKSIKNNKWKAKEVKKLIDLRSDLRDRFKVVKGRMALWEEISQSLLADGISRSPGQCKSLWTSLVMKYEQEIKNGKDRRKNWQYLEDMEKIMSSDEAPASN</sequence>
<dbReference type="Gene3D" id="1.10.10.60">
    <property type="entry name" value="Homeodomain-like"/>
    <property type="match status" value="1"/>
</dbReference>
<protein>
    <recommendedName>
        <fullName evidence="2">Myb-like domain-containing protein</fullName>
    </recommendedName>
</protein>
<evidence type="ECO:0000256" key="1">
    <source>
        <dbReference type="SAM" id="MobiDB-lite"/>
    </source>
</evidence>
<dbReference type="EMBL" id="CATIWC010001702">
    <property type="protein sequence ID" value="CAI8584369.1"/>
    <property type="molecule type" value="Genomic_DNA"/>
</dbReference>
<feature type="domain" description="Myb-like" evidence="2">
    <location>
        <begin position="387"/>
        <end position="451"/>
    </location>
</feature>
<comment type="caution">
    <text evidence="3">The sequence shown here is derived from an EMBL/GenBank/DDBJ whole genome shotgun (WGS) entry which is preliminary data.</text>
</comment>
<feature type="compositionally biased region" description="Basic and acidic residues" evidence="1">
    <location>
        <begin position="300"/>
        <end position="316"/>
    </location>
</feature>
<evidence type="ECO:0000313" key="4">
    <source>
        <dbReference type="Proteomes" id="UP001157006"/>
    </source>
</evidence>
<reference evidence="3 4" key="1">
    <citation type="submission" date="2023-01" db="EMBL/GenBank/DDBJ databases">
        <authorList>
            <person name="Kreplak J."/>
        </authorList>
    </citation>
    <scope>NUCLEOTIDE SEQUENCE [LARGE SCALE GENOMIC DNA]</scope>
</reference>
<dbReference type="Proteomes" id="UP001157006">
    <property type="component" value="Unassembled WGS sequence"/>
</dbReference>
<keyword evidence="4" id="KW-1185">Reference proteome</keyword>
<evidence type="ECO:0000313" key="3">
    <source>
        <dbReference type="EMBL" id="CAI8584369.1"/>
    </source>
</evidence>
<feature type="region of interest" description="Disordered" evidence="1">
    <location>
        <begin position="360"/>
        <end position="392"/>
    </location>
</feature>
<evidence type="ECO:0000259" key="2">
    <source>
        <dbReference type="PROSITE" id="PS50090"/>
    </source>
</evidence>
<dbReference type="PROSITE" id="PS50090">
    <property type="entry name" value="MYB_LIKE"/>
    <property type="match status" value="1"/>
</dbReference>
<feature type="compositionally biased region" description="Acidic residues" evidence="1">
    <location>
        <begin position="367"/>
        <end position="376"/>
    </location>
</feature>